<sequence length="316" mass="33950">MAGGPVFSFGWQNGAFVPADTVTLPLLAPGVTYAASVFEGIRAYTQGNGSGVALFRLDEHLDRLRRSCEVLGLDDVPDPAHLAKTVVELMERNTVAEDTYIRLQVYVDGDGEMTARGPTGVAMLARPRPQLTARLETGIRCQVSSWRRIGDNASPPRVKAAANYLNGRLAGLQAKVDGYDTALLLTEDGQVAEAPGACVLLVRDRVLLAPPVTAGILESLTRDTVLRHARDMGFIAQVLERPVDRTELYAASEVMLVGTGMEVTPVVGIDRFAIGDGIRGPVTQQLQDLYFAAVRGTDPTPDGWLTHVPNTQESAT</sequence>
<reference evidence="14 17" key="1">
    <citation type="submission" date="2021-01" db="EMBL/GenBank/DDBJ databases">
        <title>Diatom-associated Roseobacters Show Island Model of Population Structure.</title>
        <authorList>
            <person name="Qu L."/>
            <person name="Feng X."/>
            <person name="Chen Y."/>
            <person name="Li L."/>
            <person name="Wang X."/>
            <person name="Hu Z."/>
            <person name="Wang H."/>
            <person name="Luo H."/>
        </authorList>
    </citation>
    <scope>NUCLEOTIDE SEQUENCE</scope>
    <source>
        <strain evidence="15 17">CC28-63</strain>
        <strain evidence="14">CC28-69</strain>
    </source>
</reference>
<evidence type="ECO:0000256" key="9">
    <source>
        <dbReference type="ARBA" id="ARBA00022898"/>
    </source>
</evidence>
<comment type="pathway">
    <text evidence="5">Amino-acid biosynthesis; L-leucine biosynthesis; L-leucine from 3-methyl-2-oxobutanoate: step 4/4.</text>
</comment>
<name>A0A9Q2S6Z8_9RHOB</name>
<evidence type="ECO:0000256" key="7">
    <source>
        <dbReference type="ARBA" id="ARBA00013053"/>
    </source>
</evidence>
<dbReference type="InterPro" id="IPR036038">
    <property type="entry name" value="Aminotransferase-like"/>
</dbReference>
<dbReference type="SUPFAM" id="SSF56752">
    <property type="entry name" value="D-aminoacid aminotransferase-like PLP-dependent enzymes"/>
    <property type="match status" value="1"/>
</dbReference>
<keyword evidence="10" id="KW-0100">Branched-chain amino acid biosynthesis</keyword>
<dbReference type="Gene3D" id="3.30.470.10">
    <property type="match status" value="1"/>
</dbReference>
<keyword evidence="17" id="KW-1185">Reference proteome</keyword>
<evidence type="ECO:0000256" key="1">
    <source>
        <dbReference type="ARBA" id="ARBA00001933"/>
    </source>
</evidence>
<evidence type="ECO:0000256" key="5">
    <source>
        <dbReference type="ARBA" id="ARBA00005072"/>
    </source>
</evidence>
<dbReference type="FunFam" id="3.20.10.10:FF:000002">
    <property type="entry name" value="D-alanine aminotransferase"/>
    <property type="match status" value="1"/>
</dbReference>
<dbReference type="Proteomes" id="UP000755667">
    <property type="component" value="Unassembled WGS sequence"/>
</dbReference>
<dbReference type="RefSeq" id="WP_138487559.1">
    <property type="nucleotide sequence ID" value="NZ_JAFBWU010000017.1"/>
</dbReference>
<evidence type="ECO:0000256" key="13">
    <source>
        <dbReference type="ARBA" id="ARBA00049229"/>
    </source>
</evidence>
<dbReference type="Gene3D" id="3.20.10.10">
    <property type="entry name" value="D-amino Acid Aminotransferase, subunit A, domain 2"/>
    <property type="match status" value="1"/>
</dbReference>
<evidence type="ECO:0000313" key="17">
    <source>
        <dbReference type="Proteomes" id="UP000809440"/>
    </source>
</evidence>
<dbReference type="EC" id="2.6.1.42" evidence="7"/>
<proteinExistence type="inferred from homology"/>
<comment type="catalytic activity">
    <reaction evidence="11">
        <text>L-valine + 2-oxoglutarate = 3-methyl-2-oxobutanoate + L-glutamate</text>
        <dbReference type="Rhea" id="RHEA:24813"/>
        <dbReference type="ChEBI" id="CHEBI:11851"/>
        <dbReference type="ChEBI" id="CHEBI:16810"/>
        <dbReference type="ChEBI" id="CHEBI:29985"/>
        <dbReference type="ChEBI" id="CHEBI:57762"/>
        <dbReference type="EC" id="2.6.1.42"/>
    </reaction>
</comment>
<dbReference type="PANTHER" id="PTHR42743">
    <property type="entry name" value="AMINO-ACID AMINOTRANSFERASE"/>
    <property type="match status" value="1"/>
</dbReference>
<dbReference type="InterPro" id="IPR043132">
    <property type="entry name" value="BCAT-like_C"/>
</dbReference>
<accession>A0A9Q2S6Z8</accession>
<comment type="pathway">
    <text evidence="4">Amino-acid biosynthesis; L-valine biosynthesis; L-valine from pyruvate: step 4/4.</text>
</comment>
<evidence type="ECO:0000256" key="4">
    <source>
        <dbReference type="ARBA" id="ARBA00004931"/>
    </source>
</evidence>
<dbReference type="InterPro" id="IPR043131">
    <property type="entry name" value="BCAT-like_N"/>
</dbReference>
<evidence type="ECO:0000313" key="16">
    <source>
        <dbReference type="Proteomes" id="UP000755667"/>
    </source>
</evidence>
<evidence type="ECO:0000313" key="14">
    <source>
        <dbReference type="EMBL" id="MBM2414627.1"/>
    </source>
</evidence>
<gene>
    <name evidence="14" type="ORF">JQX41_20085</name>
    <name evidence="15" type="ORF">JQX48_20105</name>
</gene>
<dbReference type="EMBL" id="JAFBXF010000017">
    <property type="protein sequence ID" value="MBM2419298.1"/>
    <property type="molecule type" value="Genomic_DNA"/>
</dbReference>
<evidence type="ECO:0000256" key="10">
    <source>
        <dbReference type="ARBA" id="ARBA00023304"/>
    </source>
</evidence>
<dbReference type="EMBL" id="JAFBXE010000017">
    <property type="protein sequence ID" value="MBM2414627.1"/>
    <property type="molecule type" value="Genomic_DNA"/>
</dbReference>
<evidence type="ECO:0000256" key="11">
    <source>
        <dbReference type="ARBA" id="ARBA00048212"/>
    </source>
</evidence>
<keyword evidence="14" id="KW-0032">Aminotransferase</keyword>
<dbReference type="Pfam" id="PF01063">
    <property type="entry name" value="Aminotran_4"/>
    <property type="match status" value="1"/>
</dbReference>
<keyword evidence="10" id="KW-0028">Amino-acid biosynthesis</keyword>
<dbReference type="PANTHER" id="PTHR42743:SF4">
    <property type="entry name" value="BRANCHED-CHAIN-AMINO-ACID AMINOTRANSFERASE-RELATED"/>
    <property type="match status" value="1"/>
</dbReference>
<comment type="function">
    <text evidence="2">Acts on leucine, isoleucine and valine.</text>
</comment>
<organism evidence="14 16">
    <name type="scientific">Marivita cryptomonadis</name>
    <dbReference type="NCBI Taxonomy" id="505252"/>
    <lineage>
        <taxon>Bacteria</taxon>
        <taxon>Pseudomonadati</taxon>
        <taxon>Pseudomonadota</taxon>
        <taxon>Alphaproteobacteria</taxon>
        <taxon>Rhodobacterales</taxon>
        <taxon>Roseobacteraceae</taxon>
        <taxon>Marivita</taxon>
    </lineage>
</organism>
<evidence type="ECO:0000256" key="6">
    <source>
        <dbReference type="ARBA" id="ARBA00009320"/>
    </source>
</evidence>
<dbReference type="GO" id="GO:0004084">
    <property type="term" value="F:branched-chain-amino-acid transaminase activity"/>
    <property type="evidence" value="ECO:0007669"/>
    <property type="project" value="UniProtKB-EC"/>
</dbReference>
<dbReference type="Proteomes" id="UP000809440">
    <property type="component" value="Unassembled WGS sequence"/>
</dbReference>
<dbReference type="AlphaFoldDB" id="A0A9Q2S6Z8"/>
<keyword evidence="14" id="KW-0808">Transferase</keyword>
<evidence type="ECO:0000313" key="15">
    <source>
        <dbReference type="EMBL" id="MBM2419298.1"/>
    </source>
</evidence>
<dbReference type="InterPro" id="IPR001544">
    <property type="entry name" value="Aminotrans_IV"/>
</dbReference>
<evidence type="ECO:0000256" key="8">
    <source>
        <dbReference type="ARBA" id="ARBA00014472"/>
    </source>
</evidence>
<comment type="similarity">
    <text evidence="6">Belongs to the class-IV pyridoxal-phosphate-dependent aminotransferase family.</text>
</comment>
<dbReference type="InterPro" id="IPR050571">
    <property type="entry name" value="Class-IV_PLP-Dep_Aminotrnsfr"/>
</dbReference>
<evidence type="ECO:0000256" key="2">
    <source>
        <dbReference type="ARBA" id="ARBA00003109"/>
    </source>
</evidence>
<dbReference type="GO" id="GO:0009082">
    <property type="term" value="P:branched-chain amino acid biosynthetic process"/>
    <property type="evidence" value="ECO:0007669"/>
    <property type="project" value="UniProtKB-KW"/>
</dbReference>
<comment type="cofactor">
    <cofactor evidence="1">
        <name>pyridoxal 5'-phosphate</name>
        <dbReference type="ChEBI" id="CHEBI:597326"/>
    </cofactor>
</comment>
<dbReference type="CDD" id="cd00449">
    <property type="entry name" value="PLPDE_IV"/>
    <property type="match status" value="1"/>
</dbReference>
<comment type="pathway">
    <text evidence="3">Amino-acid biosynthesis; L-isoleucine biosynthesis; L-isoleucine from 2-oxobutanoate: step 4/4.</text>
</comment>
<comment type="catalytic activity">
    <reaction evidence="12">
        <text>L-isoleucine + 2-oxoglutarate = (S)-3-methyl-2-oxopentanoate + L-glutamate</text>
        <dbReference type="Rhea" id="RHEA:24801"/>
        <dbReference type="ChEBI" id="CHEBI:16810"/>
        <dbReference type="ChEBI" id="CHEBI:29985"/>
        <dbReference type="ChEBI" id="CHEBI:35146"/>
        <dbReference type="ChEBI" id="CHEBI:58045"/>
        <dbReference type="EC" id="2.6.1.42"/>
    </reaction>
</comment>
<protein>
    <recommendedName>
        <fullName evidence="8">Probable branched-chain-amino-acid aminotransferase</fullName>
        <ecNumber evidence="7">2.6.1.42</ecNumber>
    </recommendedName>
</protein>
<dbReference type="GO" id="GO:0008652">
    <property type="term" value="P:amino acid biosynthetic process"/>
    <property type="evidence" value="ECO:0007669"/>
    <property type="project" value="UniProtKB-ARBA"/>
</dbReference>
<keyword evidence="9" id="KW-0663">Pyridoxal phosphate</keyword>
<comment type="catalytic activity">
    <reaction evidence="13">
        <text>L-leucine + 2-oxoglutarate = 4-methyl-2-oxopentanoate + L-glutamate</text>
        <dbReference type="Rhea" id="RHEA:18321"/>
        <dbReference type="ChEBI" id="CHEBI:16810"/>
        <dbReference type="ChEBI" id="CHEBI:17865"/>
        <dbReference type="ChEBI" id="CHEBI:29985"/>
        <dbReference type="ChEBI" id="CHEBI:57427"/>
        <dbReference type="EC" id="2.6.1.42"/>
    </reaction>
</comment>
<comment type="caution">
    <text evidence="14">The sequence shown here is derived from an EMBL/GenBank/DDBJ whole genome shotgun (WGS) entry which is preliminary data.</text>
</comment>
<evidence type="ECO:0000256" key="12">
    <source>
        <dbReference type="ARBA" id="ARBA00048798"/>
    </source>
</evidence>
<evidence type="ECO:0000256" key="3">
    <source>
        <dbReference type="ARBA" id="ARBA00004824"/>
    </source>
</evidence>